<dbReference type="WBParaSite" id="ECPE_0000444501-mRNA-1">
    <property type="protein sequence ID" value="ECPE_0000444501-mRNA-1"/>
    <property type="gene ID" value="ECPE_0000444501"/>
</dbReference>
<keyword evidence="2" id="KW-1185">Reference proteome</keyword>
<dbReference type="AlphaFoldDB" id="A0A183ABU8"/>
<sequence>MADHTLEFNEMLTSHIFPSLRDFRAQLERFQRETNTRFTVRSSKRCHSLPAIRYSMMRYTCHLNTPRRHSKSVGLRRSSKKGVGCPARFFVVGKADGIRVTSCKLKHNHNVQLSVERDRVRKQLTQNEKANMRLLLQHAFPPAVIKTYIQETTGKSITNQDVCNMRLDTCSASIVLAVTLPAELSTGIPCVAHVPTNLICGGRPLTYSSGRRRLPKTLRLTTTLLVRLTQDVTLQPMAIEIIPTGYQEKKQKDITYSGSVRICR</sequence>
<evidence type="ECO:0000313" key="2">
    <source>
        <dbReference type="Proteomes" id="UP000272942"/>
    </source>
</evidence>
<dbReference type="PANTHER" id="PTHR31569:SF4">
    <property type="entry name" value="SWIM-TYPE DOMAIN-CONTAINING PROTEIN"/>
    <property type="match status" value="1"/>
</dbReference>
<accession>A0A183ABU8</accession>
<evidence type="ECO:0000313" key="3">
    <source>
        <dbReference type="WBParaSite" id="ECPE_0000444501-mRNA-1"/>
    </source>
</evidence>
<organism evidence="3">
    <name type="scientific">Echinostoma caproni</name>
    <dbReference type="NCBI Taxonomy" id="27848"/>
    <lineage>
        <taxon>Eukaryota</taxon>
        <taxon>Metazoa</taxon>
        <taxon>Spiralia</taxon>
        <taxon>Lophotrochozoa</taxon>
        <taxon>Platyhelminthes</taxon>
        <taxon>Trematoda</taxon>
        <taxon>Digenea</taxon>
        <taxon>Plagiorchiida</taxon>
        <taxon>Echinostomata</taxon>
        <taxon>Echinostomatoidea</taxon>
        <taxon>Echinostomatidae</taxon>
        <taxon>Echinostoma</taxon>
    </lineage>
</organism>
<protein>
    <submittedName>
        <fullName evidence="3">FAR1 domain-containing protein</fullName>
    </submittedName>
</protein>
<dbReference type="InterPro" id="IPR052579">
    <property type="entry name" value="Zinc_finger_SWIM"/>
</dbReference>
<evidence type="ECO:0000313" key="1">
    <source>
        <dbReference type="EMBL" id="VDP72578.1"/>
    </source>
</evidence>
<dbReference type="EMBL" id="UZAN01041291">
    <property type="protein sequence ID" value="VDP72578.1"/>
    <property type="molecule type" value="Genomic_DNA"/>
</dbReference>
<reference evidence="1 2" key="2">
    <citation type="submission" date="2018-11" db="EMBL/GenBank/DDBJ databases">
        <authorList>
            <consortium name="Pathogen Informatics"/>
        </authorList>
    </citation>
    <scope>NUCLEOTIDE SEQUENCE [LARGE SCALE GENOMIC DNA]</scope>
    <source>
        <strain evidence="1 2">Egypt</strain>
    </source>
</reference>
<name>A0A183ABU8_9TREM</name>
<dbReference type="OrthoDB" id="6231437at2759"/>
<dbReference type="Proteomes" id="UP000272942">
    <property type="component" value="Unassembled WGS sequence"/>
</dbReference>
<proteinExistence type="predicted"/>
<reference evidence="3" key="1">
    <citation type="submission" date="2016-06" db="UniProtKB">
        <authorList>
            <consortium name="WormBaseParasite"/>
        </authorList>
    </citation>
    <scope>IDENTIFICATION</scope>
</reference>
<dbReference type="PANTHER" id="PTHR31569">
    <property type="entry name" value="SWIM-TYPE DOMAIN-CONTAINING PROTEIN"/>
    <property type="match status" value="1"/>
</dbReference>
<gene>
    <name evidence="1" type="ORF">ECPE_LOCUS4433</name>
</gene>